<dbReference type="SUPFAM" id="SSF56176">
    <property type="entry name" value="FAD-binding/transporter-associated domain-like"/>
    <property type="match status" value="1"/>
</dbReference>
<dbReference type="InterPro" id="IPR016171">
    <property type="entry name" value="Vanillyl_alc_oxidase_C-sub2"/>
</dbReference>
<keyword evidence="3" id="KW-0060">Ascorbate biosynthesis</keyword>
<dbReference type="EMBL" id="BAABLO010000001">
    <property type="protein sequence ID" value="GAA4709303.1"/>
    <property type="molecule type" value="Genomic_DNA"/>
</dbReference>
<sequence length="434" mass="47635">MSATWTNWGRNQTCHPARVEVPRDVEELATTVARASADGTRVKAVGSGHSFTPVATTDGVHVRLDHLSGILTADTVTGRVTVGAGTPLHVLNPALQALGLALPNLGDIDRQTISGAIATGTHGSGARYQGIASAVTGLVLVLADGTVLRCSATLEPEVFAAARVGLGALGVVTEVELQCVPAFRLHAQEHGADLHDVLSSVDDDVARHDHVDMHWFPHTDRVLVKHNDRVGEDSAGRPLPAWRATLDDDLLSNRFFEVVNRVSTRWPRIVPRLNQLTSRTLSARDYTDDSWKVFCSPRQVRFRESEYAVPRAAAGDVVRALRDWVDRHDVSLPFPVELRFTGADDIWLSTGYERDNAYVAVHQYHRMDDGGVFAAFEAIVAEHQGRPHWGKLHTLGADRLAELYPRFGDFLGVRDRLDPGRTFTNDHLRHVLGD</sequence>
<name>A0ABP8XLT3_9MICO</name>
<keyword evidence="4" id="KW-0560">Oxidoreductase</keyword>
<evidence type="ECO:0000259" key="5">
    <source>
        <dbReference type="PROSITE" id="PS51387"/>
    </source>
</evidence>
<reference evidence="7" key="1">
    <citation type="journal article" date="2019" name="Int. J. Syst. Evol. Microbiol.">
        <title>The Global Catalogue of Microorganisms (GCM) 10K type strain sequencing project: providing services to taxonomists for standard genome sequencing and annotation.</title>
        <authorList>
            <consortium name="The Broad Institute Genomics Platform"/>
            <consortium name="The Broad Institute Genome Sequencing Center for Infectious Disease"/>
            <person name="Wu L."/>
            <person name="Ma J."/>
        </authorList>
    </citation>
    <scope>NUCLEOTIDE SEQUENCE [LARGE SCALE GENOMIC DNA]</scope>
    <source>
        <strain evidence="7">JCM 18961</strain>
    </source>
</reference>
<dbReference type="InterPro" id="IPR016167">
    <property type="entry name" value="FAD-bd_PCMH_sub1"/>
</dbReference>
<dbReference type="Proteomes" id="UP001500556">
    <property type="component" value="Unassembled WGS sequence"/>
</dbReference>
<dbReference type="PROSITE" id="PS51387">
    <property type="entry name" value="FAD_PCMH"/>
    <property type="match status" value="1"/>
</dbReference>
<dbReference type="InterPro" id="IPR036318">
    <property type="entry name" value="FAD-bd_PCMH-like_sf"/>
</dbReference>
<dbReference type="InterPro" id="IPR016166">
    <property type="entry name" value="FAD-bd_PCMH"/>
</dbReference>
<dbReference type="RefSeq" id="WP_345500497.1">
    <property type="nucleotide sequence ID" value="NZ_BAABLO010000001.1"/>
</dbReference>
<proteinExistence type="inferred from homology"/>
<dbReference type="Gene3D" id="3.30.43.10">
    <property type="entry name" value="Uridine Diphospho-n-acetylenolpyruvylglucosamine Reductase, domain 2"/>
    <property type="match status" value="1"/>
</dbReference>
<gene>
    <name evidence="6" type="ORF">GCM10025782_01680</name>
</gene>
<evidence type="ECO:0000313" key="7">
    <source>
        <dbReference type="Proteomes" id="UP001500556"/>
    </source>
</evidence>
<organism evidence="6 7">
    <name type="scientific">Pedococcus ginsenosidimutans</name>
    <dbReference type="NCBI Taxonomy" id="490570"/>
    <lineage>
        <taxon>Bacteria</taxon>
        <taxon>Bacillati</taxon>
        <taxon>Actinomycetota</taxon>
        <taxon>Actinomycetes</taxon>
        <taxon>Micrococcales</taxon>
        <taxon>Intrasporangiaceae</taxon>
        <taxon>Pedococcus</taxon>
    </lineage>
</organism>
<evidence type="ECO:0000256" key="4">
    <source>
        <dbReference type="ARBA" id="ARBA00023002"/>
    </source>
</evidence>
<dbReference type="InterPro" id="IPR006094">
    <property type="entry name" value="Oxid_FAD_bind_N"/>
</dbReference>
<dbReference type="NCBIfam" id="TIGR01679">
    <property type="entry name" value="bact_FAD_ox"/>
    <property type="match status" value="1"/>
</dbReference>
<keyword evidence="7" id="KW-1185">Reference proteome</keyword>
<dbReference type="PROSITE" id="PS00862">
    <property type="entry name" value="OX2_COVAL_FAD"/>
    <property type="match status" value="1"/>
</dbReference>
<dbReference type="InterPro" id="IPR010031">
    <property type="entry name" value="FAD_lactone_oxidase-like"/>
</dbReference>
<dbReference type="InterPro" id="IPR006093">
    <property type="entry name" value="Oxy_OxRdtase_FAD_BS"/>
</dbReference>
<dbReference type="Pfam" id="PF01565">
    <property type="entry name" value="FAD_binding_4"/>
    <property type="match status" value="1"/>
</dbReference>
<dbReference type="InterPro" id="IPR016169">
    <property type="entry name" value="FAD-bd_PCMH_sub2"/>
</dbReference>
<dbReference type="Gene3D" id="1.10.45.10">
    <property type="entry name" value="Vanillyl-alcohol Oxidase, Chain A, domain 4"/>
    <property type="match status" value="1"/>
</dbReference>
<comment type="pathway">
    <text evidence="1">Cofactor biosynthesis; L-ascorbate biosynthesis.</text>
</comment>
<evidence type="ECO:0000256" key="3">
    <source>
        <dbReference type="ARBA" id="ARBA00022644"/>
    </source>
</evidence>
<comment type="similarity">
    <text evidence="2">Belongs to the oxygen-dependent FAD-linked oxidoreductase family.</text>
</comment>
<comment type="caution">
    <text evidence="6">The sequence shown here is derived from an EMBL/GenBank/DDBJ whole genome shotgun (WGS) entry which is preliminary data.</text>
</comment>
<evidence type="ECO:0000313" key="6">
    <source>
        <dbReference type="EMBL" id="GAA4709303.1"/>
    </source>
</evidence>
<dbReference type="PANTHER" id="PTHR43762">
    <property type="entry name" value="L-GULONOLACTONE OXIDASE"/>
    <property type="match status" value="1"/>
</dbReference>
<dbReference type="Gene3D" id="3.30.70.2520">
    <property type="match status" value="1"/>
</dbReference>
<dbReference type="InterPro" id="IPR007173">
    <property type="entry name" value="ALO_C"/>
</dbReference>
<dbReference type="PIRSF" id="PIRSF000136">
    <property type="entry name" value="LGO_GLO"/>
    <property type="match status" value="1"/>
</dbReference>
<dbReference type="Gene3D" id="3.30.465.10">
    <property type="match status" value="1"/>
</dbReference>
<dbReference type="Pfam" id="PF04030">
    <property type="entry name" value="ALO"/>
    <property type="match status" value="1"/>
</dbReference>
<protein>
    <submittedName>
        <fullName evidence="6">D-arabinono-1,4-lactone oxidase</fullName>
    </submittedName>
</protein>
<dbReference type="PANTHER" id="PTHR43762:SF1">
    <property type="entry name" value="D-ARABINONO-1,4-LACTONE OXIDASE"/>
    <property type="match status" value="1"/>
</dbReference>
<evidence type="ECO:0000256" key="1">
    <source>
        <dbReference type="ARBA" id="ARBA00005147"/>
    </source>
</evidence>
<accession>A0ABP8XLT3</accession>
<feature type="domain" description="FAD-binding PCMH-type" evidence="5">
    <location>
        <begin position="12"/>
        <end position="182"/>
    </location>
</feature>
<evidence type="ECO:0000256" key="2">
    <source>
        <dbReference type="ARBA" id="ARBA00005466"/>
    </source>
</evidence>